<dbReference type="GO" id="GO:0005506">
    <property type="term" value="F:iron ion binding"/>
    <property type="evidence" value="ECO:0007669"/>
    <property type="project" value="InterPro"/>
</dbReference>
<organism evidence="5 6">
    <name type="scientific">Leersia perrieri</name>
    <dbReference type="NCBI Taxonomy" id="77586"/>
    <lineage>
        <taxon>Eukaryota</taxon>
        <taxon>Viridiplantae</taxon>
        <taxon>Streptophyta</taxon>
        <taxon>Embryophyta</taxon>
        <taxon>Tracheophyta</taxon>
        <taxon>Spermatophyta</taxon>
        <taxon>Magnoliopsida</taxon>
        <taxon>Liliopsida</taxon>
        <taxon>Poales</taxon>
        <taxon>Poaceae</taxon>
        <taxon>BOP clade</taxon>
        <taxon>Oryzoideae</taxon>
        <taxon>Oryzeae</taxon>
        <taxon>Oryzinae</taxon>
        <taxon>Leersia</taxon>
    </lineage>
</organism>
<evidence type="ECO:0000256" key="3">
    <source>
        <dbReference type="ARBA" id="ARBA00023002"/>
    </source>
</evidence>
<accession>A0A0D9X600</accession>
<dbReference type="AlphaFoldDB" id="A0A0D9X600"/>
<evidence type="ECO:0000256" key="1">
    <source>
        <dbReference type="ARBA" id="ARBA00010617"/>
    </source>
</evidence>
<dbReference type="Proteomes" id="UP000032180">
    <property type="component" value="Chromosome 8"/>
</dbReference>
<keyword evidence="2" id="KW-0479">Metal-binding</keyword>
<evidence type="ECO:0000256" key="2">
    <source>
        <dbReference type="ARBA" id="ARBA00022723"/>
    </source>
</evidence>
<keyword evidence="4" id="KW-0408">Iron</keyword>
<dbReference type="eggNOG" id="KOG0157">
    <property type="taxonomic scope" value="Eukaryota"/>
</dbReference>
<dbReference type="GO" id="GO:0020037">
    <property type="term" value="F:heme binding"/>
    <property type="evidence" value="ECO:0007669"/>
    <property type="project" value="InterPro"/>
</dbReference>
<keyword evidence="6" id="KW-1185">Reference proteome</keyword>
<protein>
    <recommendedName>
        <fullName evidence="7">Cytochrome P450</fullName>
    </recommendedName>
</protein>
<proteinExistence type="inferred from homology"/>
<comment type="similarity">
    <text evidence="1">Belongs to the cytochrome P450 family.</text>
</comment>
<dbReference type="PRINTS" id="PR00385">
    <property type="entry name" value="P450"/>
</dbReference>
<dbReference type="PANTHER" id="PTHR24296">
    <property type="entry name" value="CYTOCHROME P450"/>
    <property type="match status" value="1"/>
</dbReference>
<evidence type="ECO:0008006" key="7">
    <source>
        <dbReference type="Google" id="ProtNLM"/>
    </source>
</evidence>
<keyword evidence="3" id="KW-0560">Oxidoreductase</keyword>
<evidence type="ECO:0000256" key="4">
    <source>
        <dbReference type="ARBA" id="ARBA00023004"/>
    </source>
</evidence>
<dbReference type="SUPFAM" id="SSF48264">
    <property type="entry name" value="Cytochrome P450"/>
    <property type="match status" value="1"/>
</dbReference>
<dbReference type="EnsemblPlants" id="LPERR08G07260.1">
    <property type="protein sequence ID" value="LPERR08G07260.1"/>
    <property type="gene ID" value="LPERR08G07260"/>
</dbReference>
<dbReference type="Gramene" id="LPERR08G07260.1">
    <property type="protein sequence ID" value="LPERR08G07260.1"/>
    <property type="gene ID" value="LPERR08G07260"/>
</dbReference>
<dbReference type="HOGENOM" id="CLU_001570_27_6_1"/>
<dbReference type="InterPro" id="IPR001128">
    <property type="entry name" value="Cyt_P450"/>
</dbReference>
<evidence type="ECO:0000313" key="6">
    <source>
        <dbReference type="Proteomes" id="UP000032180"/>
    </source>
</evidence>
<dbReference type="STRING" id="77586.A0A0D9X600"/>
<dbReference type="Gene3D" id="1.10.630.10">
    <property type="entry name" value="Cytochrome P450"/>
    <property type="match status" value="1"/>
</dbReference>
<dbReference type="InterPro" id="IPR036396">
    <property type="entry name" value="Cyt_P450_sf"/>
</dbReference>
<reference evidence="6" key="2">
    <citation type="submission" date="2013-12" db="EMBL/GenBank/DDBJ databases">
        <authorList>
            <person name="Yu Y."/>
            <person name="Lee S."/>
            <person name="de Baynast K."/>
            <person name="Wissotski M."/>
            <person name="Liu L."/>
            <person name="Talag J."/>
            <person name="Goicoechea J."/>
            <person name="Angelova A."/>
            <person name="Jetty R."/>
            <person name="Kudrna D."/>
            <person name="Golser W."/>
            <person name="Rivera L."/>
            <person name="Zhang J."/>
            <person name="Wing R."/>
        </authorList>
    </citation>
    <scope>NUCLEOTIDE SEQUENCE</scope>
</reference>
<dbReference type="Pfam" id="PF00067">
    <property type="entry name" value="p450"/>
    <property type="match status" value="1"/>
</dbReference>
<sequence>MHIAGALDTIMEVAFYRHMMPAFSWKLMKRLNIGHERKYDEAEPFLRSFVRGRITRRIASDDDDDNKAATVDMLSYYIDDPEFRDDAGDLTDLFIRTFVNFMVPLPPPSKPPKTGQLCLLDDGGDRMRPAAANGSTPTLHFHRDIEYSLGVATWVVYNLATHPHAMSALREELAPIAQGKSSTGGSDDAIIFEPKDTKRLVYLQAVLLESLRLYRMGPIERKSVVADDVLPSGHTVRAGDTVLISLYAMGRLEEVWGKDCREYRPERWLITDDGDGEDNCKLRHVPSYKFMPFKTGPRSCLPKIAVAMITPVVATLFWNFDVEVVHSHVVELSVVLQMKNGFMVKLKKSVHKM</sequence>
<reference evidence="5" key="3">
    <citation type="submission" date="2015-04" db="UniProtKB">
        <authorList>
            <consortium name="EnsemblPlants"/>
        </authorList>
    </citation>
    <scope>IDENTIFICATION</scope>
</reference>
<reference evidence="5 6" key="1">
    <citation type="submission" date="2012-08" db="EMBL/GenBank/DDBJ databases">
        <title>Oryza genome evolution.</title>
        <authorList>
            <person name="Wing R.A."/>
        </authorList>
    </citation>
    <scope>NUCLEOTIDE SEQUENCE</scope>
</reference>
<evidence type="ECO:0000313" key="5">
    <source>
        <dbReference type="EnsemblPlants" id="LPERR08G07260.1"/>
    </source>
</evidence>
<dbReference type="GO" id="GO:0004497">
    <property type="term" value="F:monooxygenase activity"/>
    <property type="evidence" value="ECO:0007669"/>
    <property type="project" value="InterPro"/>
</dbReference>
<dbReference type="GO" id="GO:0016705">
    <property type="term" value="F:oxidoreductase activity, acting on paired donors, with incorporation or reduction of molecular oxygen"/>
    <property type="evidence" value="ECO:0007669"/>
    <property type="project" value="InterPro"/>
</dbReference>
<name>A0A0D9X600_9ORYZ</name>